<name>A0A562WET1_9ACTN</name>
<dbReference type="AlphaFoldDB" id="A0A562WET1"/>
<protein>
    <submittedName>
        <fullName evidence="1">Uncharacterized protein</fullName>
    </submittedName>
</protein>
<dbReference type="Proteomes" id="UP000319728">
    <property type="component" value="Unassembled WGS sequence"/>
</dbReference>
<gene>
    <name evidence="1" type="ORF">JD81_02295</name>
</gene>
<dbReference type="RefSeq" id="WP_145817315.1">
    <property type="nucleotide sequence ID" value="NZ_AP023438.1"/>
</dbReference>
<accession>A0A562WET1</accession>
<dbReference type="EMBL" id="VLLP01000001">
    <property type="protein sequence ID" value="TWJ28789.1"/>
    <property type="molecule type" value="Genomic_DNA"/>
</dbReference>
<organism evidence="1 2">
    <name type="scientific">Micromonospora sagamiensis</name>
    <dbReference type="NCBI Taxonomy" id="47875"/>
    <lineage>
        <taxon>Bacteria</taxon>
        <taxon>Bacillati</taxon>
        <taxon>Actinomycetota</taxon>
        <taxon>Actinomycetes</taxon>
        <taxon>Micromonosporales</taxon>
        <taxon>Micromonosporaceae</taxon>
        <taxon>Micromonospora</taxon>
    </lineage>
</organism>
<reference evidence="1 2" key="1">
    <citation type="submission" date="2019-07" db="EMBL/GenBank/DDBJ databases">
        <title>R&amp;d 2014.</title>
        <authorList>
            <person name="Klenk H.-P."/>
        </authorList>
    </citation>
    <scope>NUCLEOTIDE SEQUENCE [LARGE SCALE GENOMIC DNA]</scope>
    <source>
        <strain evidence="1 2">DSM 43912</strain>
    </source>
</reference>
<evidence type="ECO:0000313" key="2">
    <source>
        <dbReference type="Proteomes" id="UP000319728"/>
    </source>
</evidence>
<evidence type="ECO:0000313" key="1">
    <source>
        <dbReference type="EMBL" id="TWJ28789.1"/>
    </source>
</evidence>
<sequence length="60" mass="6031">MTGGEPTAVRPARGARRWVTAPLVPALVLAVGVLATAGYGHVLTWAVIGALTGYTLSGSV</sequence>
<proteinExistence type="predicted"/>
<keyword evidence="2" id="KW-1185">Reference proteome</keyword>
<comment type="caution">
    <text evidence="1">The sequence shown here is derived from an EMBL/GenBank/DDBJ whole genome shotgun (WGS) entry which is preliminary data.</text>
</comment>